<keyword evidence="2" id="KW-1185">Reference proteome</keyword>
<proteinExistence type="predicted"/>
<comment type="caution">
    <text evidence="1">The sequence shown here is derived from an EMBL/GenBank/DDBJ whole genome shotgun (WGS) entry which is preliminary data.</text>
</comment>
<evidence type="ECO:0000313" key="2">
    <source>
        <dbReference type="Proteomes" id="UP001163324"/>
    </source>
</evidence>
<accession>A0ACC0VEW9</accession>
<gene>
    <name evidence="1" type="ORF">N3K66_001536</name>
</gene>
<sequence>MSTRRAAARADAEKSASHEDAAGAQPVASAADSQKQAANPAAQARGGSKLPSCVQFPLAVVLSFAFASLGYNLLGTVTKGELASVSRSQDTWEEIALLAGWRIFELGVGWFGKLDSLDVGLLDILSHGPSLYLLTSFYTLSPKTALAALLVDVLSVAVPFYLLRPLSGVHLPSTKTRGMLDAPLLVYVSALSTTIYTVVLVGALRLVLPRIFVLHFVGLPSLEPAYAATYFGVLPATLLFGVAASVFIFAPFETTGKAKEDDELREFDPVSATLGQTVWFNVWGYTAKSKVVIERTAVVALIVGVNTFLACTKTIYGIESWGAAVYSGVWVVAALLSGAALGLVGSE</sequence>
<dbReference type="EMBL" id="CM047940">
    <property type="protein sequence ID" value="KAI9905007.1"/>
    <property type="molecule type" value="Genomic_DNA"/>
</dbReference>
<evidence type="ECO:0000313" key="1">
    <source>
        <dbReference type="EMBL" id="KAI9905007.1"/>
    </source>
</evidence>
<organism evidence="1 2">
    <name type="scientific">Trichothecium roseum</name>
    <dbReference type="NCBI Taxonomy" id="47278"/>
    <lineage>
        <taxon>Eukaryota</taxon>
        <taxon>Fungi</taxon>
        <taxon>Dikarya</taxon>
        <taxon>Ascomycota</taxon>
        <taxon>Pezizomycotina</taxon>
        <taxon>Sordariomycetes</taxon>
        <taxon>Hypocreomycetidae</taxon>
        <taxon>Hypocreales</taxon>
        <taxon>Hypocreales incertae sedis</taxon>
        <taxon>Trichothecium</taxon>
    </lineage>
</organism>
<dbReference type="Proteomes" id="UP001163324">
    <property type="component" value="Chromosome 1"/>
</dbReference>
<protein>
    <submittedName>
        <fullName evidence="1">Uncharacterized protein</fullName>
    </submittedName>
</protein>
<name>A0ACC0VEW9_9HYPO</name>
<reference evidence="1" key="1">
    <citation type="submission" date="2022-10" db="EMBL/GenBank/DDBJ databases">
        <title>Complete Genome of Trichothecium roseum strain YXFP-22015, a Plant Pathogen Isolated from Citrus.</title>
        <authorList>
            <person name="Wang Y."/>
            <person name="Zhu L."/>
        </authorList>
    </citation>
    <scope>NUCLEOTIDE SEQUENCE</scope>
    <source>
        <strain evidence="1">YXFP-22015</strain>
    </source>
</reference>